<gene>
    <name evidence="2" type="ORF">A3D78_03715</name>
</gene>
<evidence type="ECO:0000256" key="1">
    <source>
        <dbReference type="SAM" id="Phobius"/>
    </source>
</evidence>
<dbReference type="EMBL" id="MFJM01000047">
    <property type="protein sequence ID" value="OGG17147.1"/>
    <property type="molecule type" value="Genomic_DNA"/>
</dbReference>
<accession>A0A1F5ZYM3</accession>
<keyword evidence="1" id="KW-0812">Transmembrane</keyword>
<dbReference type="AlphaFoldDB" id="A0A1F5ZYM3"/>
<dbReference type="STRING" id="1798383.A3D78_03715"/>
<organism evidence="2 3">
    <name type="scientific">Candidatus Gottesmanbacteria bacterium RIFCSPHIGHO2_02_FULL_39_14</name>
    <dbReference type="NCBI Taxonomy" id="1798383"/>
    <lineage>
        <taxon>Bacteria</taxon>
        <taxon>Candidatus Gottesmaniibacteriota</taxon>
    </lineage>
</organism>
<evidence type="ECO:0000313" key="3">
    <source>
        <dbReference type="Proteomes" id="UP000176253"/>
    </source>
</evidence>
<dbReference type="Proteomes" id="UP000176253">
    <property type="component" value="Unassembled WGS sequence"/>
</dbReference>
<evidence type="ECO:0000313" key="2">
    <source>
        <dbReference type="EMBL" id="OGG17147.1"/>
    </source>
</evidence>
<feature type="transmembrane region" description="Helical" evidence="1">
    <location>
        <begin position="16"/>
        <end position="38"/>
    </location>
</feature>
<keyword evidence="1" id="KW-0472">Membrane</keyword>
<proteinExistence type="predicted"/>
<reference evidence="2 3" key="1">
    <citation type="journal article" date="2016" name="Nat. Commun.">
        <title>Thousands of microbial genomes shed light on interconnected biogeochemical processes in an aquifer system.</title>
        <authorList>
            <person name="Anantharaman K."/>
            <person name="Brown C.T."/>
            <person name="Hug L.A."/>
            <person name="Sharon I."/>
            <person name="Castelle C.J."/>
            <person name="Probst A.J."/>
            <person name="Thomas B.C."/>
            <person name="Singh A."/>
            <person name="Wilkins M.J."/>
            <person name="Karaoz U."/>
            <person name="Brodie E.L."/>
            <person name="Williams K.H."/>
            <person name="Hubbard S.S."/>
            <person name="Banfield J.F."/>
        </authorList>
    </citation>
    <scope>NUCLEOTIDE SEQUENCE [LARGE SCALE GENOMIC DNA]</scope>
</reference>
<feature type="transmembrane region" description="Helical" evidence="1">
    <location>
        <begin position="58"/>
        <end position="81"/>
    </location>
</feature>
<protein>
    <submittedName>
        <fullName evidence="2">Uncharacterized protein</fullName>
    </submittedName>
</protein>
<keyword evidence="1" id="KW-1133">Transmembrane helix</keyword>
<sequence>MPPNELILDLINRLPFILIKVFTAILLLMHLLFSVIIVRQTRILSKIIEANISPTIQLISFLHLLASLIVLIFTVIFLIFIPL</sequence>
<comment type="caution">
    <text evidence="2">The sequence shown here is derived from an EMBL/GenBank/DDBJ whole genome shotgun (WGS) entry which is preliminary data.</text>
</comment>
<dbReference type="Pfam" id="PF18901">
    <property type="entry name" value="DUF5657"/>
    <property type="match status" value="1"/>
</dbReference>
<dbReference type="InterPro" id="IPR043716">
    <property type="entry name" value="DUF5657"/>
</dbReference>
<name>A0A1F5ZYM3_9BACT</name>